<dbReference type="AlphaFoldDB" id="A0A2Z6I7X4"/>
<keyword evidence="5 10" id="KW-0819">tRNA processing</keyword>
<evidence type="ECO:0000256" key="11">
    <source>
        <dbReference type="RuleBase" id="RU003783"/>
    </source>
</evidence>
<dbReference type="SUPFAM" id="SSF52540">
    <property type="entry name" value="P-loop containing nucleoside triphosphate hydrolases"/>
    <property type="match status" value="1"/>
</dbReference>
<keyword evidence="8 10" id="KW-0460">Magnesium</keyword>
<evidence type="ECO:0000256" key="4">
    <source>
        <dbReference type="ARBA" id="ARBA00022679"/>
    </source>
</evidence>
<dbReference type="FunFam" id="1.10.20.140:FF:000001">
    <property type="entry name" value="tRNA dimethylallyltransferase"/>
    <property type="match status" value="1"/>
</dbReference>
<dbReference type="Gene3D" id="3.40.50.300">
    <property type="entry name" value="P-loop containing nucleotide triphosphate hydrolases"/>
    <property type="match status" value="1"/>
</dbReference>
<evidence type="ECO:0000256" key="6">
    <source>
        <dbReference type="ARBA" id="ARBA00022741"/>
    </source>
</evidence>
<dbReference type="Proteomes" id="UP000271003">
    <property type="component" value="Chromosome"/>
</dbReference>
<evidence type="ECO:0000256" key="3">
    <source>
        <dbReference type="ARBA" id="ARBA00005842"/>
    </source>
</evidence>
<comment type="function">
    <text evidence="2 10 12">Catalyzes the transfer of a dimethylallyl group onto the adenine at position 37 in tRNAs that read codons beginning with uridine, leading to the formation of N6-(dimethylallyl)adenosine (i(6)A).</text>
</comment>
<dbReference type="GO" id="GO:0005524">
    <property type="term" value="F:ATP binding"/>
    <property type="evidence" value="ECO:0007669"/>
    <property type="project" value="UniProtKB-UniRule"/>
</dbReference>
<evidence type="ECO:0000313" key="15">
    <source>
        <dbReference type="Proteomes" id="UP000271003"/>
    </source>
</evidence>
<sequence>MTERKPDAVMIIGPTASGKSALSLEIARRIPVEIISMDSALVYRGMDIGTAKPTLEERSVCPHHLIDIRDIGESYSAAEFLEDTLRLVPEIRARGRVPLIVGGTMLYAKALRDGLNDMPSSTPEVRAEVAEEAARIGWPAMHAELARVDPVTAQRLAPNDSQRIGRALEVFRMTGRPISSFHKEKTESPLSCVTVGVLPENRKELHARIEARFDTMLRDGFLDEVRALMKRPDFDPDSPAMRAVGYRQAVDFLSGRCDASAFRWAGIAATRQLAKRQITWMRGWSLDFVSN</sequence>
<keyword evidence="15" id="KW-1185">Reference proteome</keyword>
<comment type="catalytic activity">
    <reaction evidence="9 10 11">
        <text>adenosine(37) in tRNA + dimethylallyl diphosphate = N(6)-dimethylallyladenosine(37) in tRNA + diphosphate</text>
        <dbReference type="Rhea" id="RHEA:26482"/>
        <dbReference type="Rhea" id="RHEA-COMP:10162"/>
        <dbReference type="Rhea" id="RHEA-COMP:10375"/>
        <dbReference type="ChEBI" id="CHEBI:33019"/>
        <dbReference type="ChEBI" id="CHEBI:57623"/>
        <dbReference type="ChEBI" id="CHEBI:74411"/>
        <dbReference type="ChEBI" id="CHEBI:74415"/>
        <dbReference type="EC" id="2.5.1.75"/>
    </reaction>
</comment>
<comment type="caution">
    <text evidence="10">Lacks conserved residue(s) required for the propagation of feature annotation.</text>
</comment>
<evidence type="ECO:0000256" key="7">
    <source>
        <dbReference type="ARBA" id="ARBA00022840"/>
    </source>
</evidence>
<evidence type="ECO:0000256" key="10">
    <source>
        <dbReference type="HAMAP-Rule" id="MF_00185"/>
    </source>
</evidence>
<feature type="site" description="Interaction with substrate tRNA" evidence="10">
    <location>
        <position position="104"/>
    </location>
</feature>
<evidence type="ECO:0000256" key="5">
    <source>
        <dbReference type="ARBA" id="ARBA00022694"/>
    </source>
</evidence>
<evidence type="ECO:0000256" key="9">
    <source>
        <dbReference type="ARBA" id="ARBA00049563"/>
    </source>
</evidence>
<evidence type="ECO:0000256" key="12">
    <source>
        <dbReference type="RuleBase" id="RU003784"/>
    </source>
</evidence>
<accession>A0A2Z6I7X4</accession>
<dbReference type="Gene3D" id="1.10.20.140">
    <property type="match status" value="1"/>
</dbReference>
<keyword evidence="7 10" id="KW-0067">ATP-binding</keyword>
<dbReference type="InterPro" id="IPR018022">
    <property type="entry name" value="IPT"/>
</dbReference>
<comment type="subunit">
    <text evidence="10">Monomer.</text>
</comment>
<feature type="region of interest" description="Interaction with substrate tRNA" evidence="10">
    <location>
        <begin position="38"/>
        <end position="41"/>
    </location>
</feature>
<dbReference type="PANTHER" id="PTHR11088">
    <property type="entry name" value="TRNA DIMETHYLALLYLTRANSFERASE"/>
    <property type="match status" value="1"/>
</dbReference>
<dbReference type="Pfam" id="PF01715">
    <property type="entry name" value="IPPT"/>
    <property type="match status" value="1"/>
</dbReference>
<evidence type="ECO:0000256" key="8">
    <source>
        <dbReference type="ARBA" id="ARBA00022842"/>
    </source>
</evidence>
<reference evidence="14 15" key="1">
    <citation type="journal article" date="2018" name="Int. J. Syst. Evol. Microbiol.">
        <title>Mesosutterella multiformis gen. nov., sp. nov., a member of the family Sutterellaceae and Sutterella megalosphaeroides sp. nov., isolated from human faeces.</title>
        <authorList>
            <person name="Sakamoto M."/>
            <person name="Ikeyama N."/>
            <person name="Kunihiro T."/>
            <person name="Iino T."/>
            <person name="Yuki M."/>
            <person name="Ohkuma M."/>
        </authorList>
    </citation>
    <scope>NUCLEOTIDE SEQUENCE [LARGE SCALE GENOMIC DNA]</scope>
    <source>
        <strain evidence="14 15">6FBBBH3</strain>
    </source>
</reference>
<proteinExistence type="inferred from homology"/>
<gene>
    <name evidence="10 14" type="primary">miaA</name>
    <name evidence="14" type="ORF">SUTMEG_04520</name>
</gene>
<feature type="site" description="Interaction with substrate tRNA" evidence="10">
    <location>
        <position position="126"/>
    </location>
</feature>
<evidence type="ECO:0000256" key="1">
    <source>
        <dbReference type="ARBA" id="ARBA00001946"/>
    </source>
</evidence>
<dbReference type="OrthoDB" id="9776390at2"/>
<evidence type="ECO:0000256" key="13">
    <source>
        <dbReference type="RuleBase" id="RU003785"/>
    </source>
</evidence>
<evidence type="ECO:0000313" key="14">
    <source>
        <dbReference type="EMBL" id="BBF22561.1"/>
    </source>
</evidence>
<keyword evidence="6 10" id="KW-0547">Nucleotide-binding</keyword>
<feature type="binding site" evidence="10">
    <location>
        <begin position="15"/>
        <end position="20"/>
    </location>
    <ligand>
        <name>substrate</name>
    </ligand>
</feature>
<dbReference type="InterPro" id="IPR039657">
    <property type="entry name" value="Dimethylallyltransferase"/>
</dbReference>
<protein>
    <recommendedName>
        <fullName evidence="10">tRNA dimethylallyltransferase</fullName>
        <ecNumber evidence="10">2.5.1.75</ecNumber>
    </recommendedName>
    <alternativeName>
        <fullName evidence="10">Dimethylallyl diphosphate:tRNA dimethylallyltransferase</fullName>
        <shortName evidence="10">DMAPP:tRNA dimethylallyltransferase</shortName>
        <shortName evidence="10">DMATase</shortName>
    </alternativeName>
    <alternativeName>
        <fullName evidence="10">Isopentenyl-diphosphate:tRNA isopentenyltransferase</fullName>
        <shortName evidence="10">IPP transferase</shortName>
        <shortName evidence="10">IPPT</shortName>
        <shortName evidence="10">IPTase</shortName>
    </alternativeName>
</protein>
<organism evidence="14 15">
    <name type="scientific">Sutterella megalosphaeroides</name>
    <dbReference type="NCBI Taxonomy" id="2494234"/>
    <lineage>
        <taxon>Bacteria</taxon>
        <taxon>Pseudomonadati</taxon>
        <taxon>Pseudomonadota</taxon>
        <taxon>Betaproteobacteria</taxon>
        <taxon>Burkholderiales</taxon>
        <taxon>Sutterellaceae</taxon>
        <taxon>Sutterella</taxon>
    </lineage>
</organism>
<dbReference type="KEGG" id="sutt:SUTMEG_04520"/>
<dbReference type="RefSeq" id="WP_120176256.1">
    <property type="nucleotide sequence ID" value="NZ_AP018786.1"/>
</dbReference>
<dbReference type="NCBIfam" id="TIGR00174">
    <property type="entry name" value="miaA"/>
    <property type="match status" value="1"/>
</dbReference>
<feature type="region of interest" description="Interaction with substrate tRNA" evidence="10">
    <location>
        <begin position="162"/>
        <end position="166"/>
    </location>
</feature>
<name>A0A2Z6I7X4_9BURK</name>
<dbReference type="GO" id="GO:0006400">
    <property type="term" value="P:tRNA modification"/>
    <property type="evidence" value="ECO:0007669"/>
    <property type="project" value="TreeGrafter"/>
</dbReference>
<dbReference type="GO" id="GO:0052381">
    <property type="term" value="F:tRNA dimethylallyltransferase activity"/>
    <property type="evidence" value="ECO:0007669"/>
    <property type="project" value="UniProtKB-UniRule"/>
</dbReference>
<dbReference type="PANTHER" id="PTHR11088:SF60">
    <property type="entry name" value="TRNA DIMETHYLALLYLTRANSFERASE"/>
    <property type="match status" value="1"/>
</dbReference>
<evidence type="ECO:0000256" key="2">
    <source>
        <dbReference type="ARBA" id="ARBA00003213"/>
    </source>
</evidence>
<dbReference type="InterPro" id="IPR027417">
    <property type="entry name" value="P-loop_NTPase"/>
</dbReference>
<comment type="cofactor">
    <cofactor evidence="1 10">
        <name>Mg(2+)</name>
        <dbReference type="ChEBI" id="CHEBI:18420"/>
    </cofactor>
</comment>
<feature type="binding site" evidence="10">
    <location>
        <begin position="13"/>
        <end position="20"/>
    </location>
    <ligand>
        <name>ATP</name>
        <dbReference type="ChEBI" id="CHEBI:30616"/>
    </ligand>
</feature>
<comment type="similarity">
    <text evidence="3 10 13">Belongs to the IPP transferase family.</text>
</comment>
<dbReference type="EC" id="2.5.1.75" evidence="10"/>
<keyword evidence="4 10" id="KW-0808">Transferase</keyword>
<dbReference type="EMBL" id="AP018786">
    <property type="protein sequence ID" value="BBF22561.1"/>
    <property type="molecule type" value="Genomic_DNA"/>
</dbReference>
<dbReference type="HAMAP" id="MF_00185">
    <property type="entry name" value="IPP_trans"/>
    <property type="match status" value="1"/>
</dbReference>